<dbReference type="OrthoDB" id="3245731at2759"/>
<dbReference type="EMBL" id="ML213526">
    <property type="protein sequence ID" value="TFK46942.1"/>
    <property type="molecule type" value="Genomic_DNA"/>
</dbReference>
<feature type="compositionally biased region" description="Basic and acidic residues" evidence="1">
    <location>
        <begin position="350"/>
        <end position="365"/>
    </location>
</feature>
<gene>
    <name evidence="2" type="ORF">OE88DRAFT_1714729</name>
</gene>
<feature type="region of interest" description="Disordered" evidence="1">
    <location>
        <begin position="23"/>
        <end position="54"/>
    </location>
</feature>
<organism evidence="2 3">
    <name type="scientific">Heliocybe sulcata</name>
    <dbReference type="NCBI Taxonomy" id="5364"/>
    <lineage>
        <taxon>Eukaryota</taxon>
        <taxon>Fungi</taxon>
        <taxon>Dikarya</taxon>
        <taxon>Basidiomycota</taxon>
        <taxon>Agaricomycotina</taxon>
        <taxon>Agaricomycetes</taxon>
        <taxon>Gloeophyllales</taxon>
        <taxon>Gloeophyllaceae</taxon>
        <taxon>Heliocybe</taxon>
    </lineage>
</organism>
<name>A0A5C3MNH9_9AGAM</name>
<sequence>MVFGILFRNKSQAQLVEPAPVQLRTPSPSEAASLAHGPHQDSLQDAGTSSTAFPSTNITEDAALSTEVDADALLSLVSSVPPKTLHSYTLKRLPTAEPSIVSSLHNFFADLTPPPLLHCVRCHRDYTEVDNDDRSCVIAHDDDSAEVERVGVKGKGRAAAGSGGYETLWGCCGKTVEGDGDQGPPDGWCYEGRHTTDVKRARFRADSTAYDDKLISCFKLNCHGVRAQRPRSSTPPSPHARIADSYGLSFGVARKRRRSTMHREDQEMREPSSDGETDSFVGELPNDENEGSAAGKKGKGKGKEKATFAEPAPKRKPGRPKKKKDDDMDVDTDAASVKSSKSTKKPRAKAGKEKEKEKQGAKSDNEDAMSVVSSASTKPKPKATKPRKSKLATETTVEGPMEDKSPQKKKTKTT</sequence>
<evidence type="ECO:0000313" key="3">
    <source>
        <dbReference type="Proteomes" id="UP000305948"/>
    </source>
</evidence>
<keyword evidence="3" id="KW-1185">Reference proteome</keyword>
<feature type="compositionally biased region" description="Basic residues" evidence="1">
    <location>
        <begin position="379"/>
        <end position="390"/>
    </location>
</feature>
<dbReference type="Proteomes" id="UP000305948">
    <property type="component" value="Unassembled WGS sequence"/>
</dbReference>
<feature type="region of interest" description="Disordered" evidence="1">
    <location>
        <begin position="226"/>
        <end position="414"/>
    </location>
</feature>
<feature type="compositionally biased region" description="Basic and acidic residues" evidence="1">
    <location>
        <begin position="261"/>
        <end position="272"/>
    </location>
</feature>
<feature type="compositionally biased region" description="Polar residues" evidence="1">
    <location>
        <begin position="41"/>
        <end position="54"/>
    </location>
</feature>
<evidence type="ECO:0000256" key="1">
    <source>
        <dbReference type="SAM" id="MobiDB-lite"/>
    </source>
</evidence>
<proteinExistence type="predicted"/>
<reference evidence="2 3" key="1">
    <citation type="journal article" date="2019" name="Nat. Ecol. Evol.">
        <title>Megaphylogeny resolves global patterns of mushroom evolution.</title>
        <authorList>
            <person name="Varga T."/>
            <person name="Krizsan K."/>
            <person name="Foldi C."/>
            <person name="Dima B."/>
            <person name="Sanchez-Garcia M."/>
            <person name="Sanchez-Ramirez S."/>
            <person name="Szollosi G.J."/>
            <person name="Szarkandi J.G."/>
            <person name="Papp V."/>
            <person name="Albert L."/>
            <person name="Andreopoulos W."/>
            <person name="Angelini C."/>
            <person name="Antonin V."/>
            <person name="Barry K.W."/>
            <person name="Bougher N.L."/>
            <person name="Buchanan P."/>
            <person name="Buyck B."/>
            <person name="Bense V."/>
            <person name="Catcheside P."/>
            <person name="Chovatia M."/>
            <person name="Cooper J."/>
            <person name="Damon W."/>
            <person name="Desjardin D."/>
            <person name="Finy P."/>
            <person name="Geml J."/>
            <person name="Haridas S."/>
            <person name="Hughes K."/>
            <person name="Justo A."/>
            <person name="Karasinski D."/>
            <person name="Kautmanova I."/>
            <person name="Kiss B."/>
            <person name="Kocsube S."/>
            <person name="Kotiranta H."/>
            <person name="LaButti K.M."/>
            <person name="Lechner B.E."/>
            <person name="Liimatainen K."/>
            <person name="Lipzen A."/>
            <person name="Lukacs Z."/>
            <person name="Mihaltcheva S."/>
            <person name="Morgado L.N."/>
            <person name="Niskanen T."/>
            <person name="Noordeloos M.E."/>
            <person name="Ohm R.A."/>
            <person name="Ortiz-Santana B."/>
            <person name="Ovrebo C."/>
            <person name="Racz N."/>
            <person name="Riley R."/>
            <person name="Savchenko A."/>
            <person name="Shiryaev A."/>
            <person name="Soop K."/>
            <person name="Spirin V."/>
            <person name="Szebenyi C."/>
            <person name="Tomsovsky M."/>
            <person name="Tulloss R.E."/>
            <person name="Uehling J."/>
            <person name="Grigoriev I.V."/>
            <person name="Vagvolgyi C."/>
            <person name="Papp T."/>
            <person name="Martin F.M."/>
            <person name="Miettinen O."/>
            <person name="Hibbett D.S."/>
            <person name="Nagy L.G."/>
        </authorList>
    </citation>
    <scope>NUCLEOTIDE SEQUENCE [LARGE SCALE GENOMIC DNA]</scope>
    <source>
        <strain evidence="2 3">OMC1185</strain>
    </source>
</reference>
<dbReference type="AlphaFoldDB" id="A0A5C3MNH9"/>
<evidence type="ECO:0000313" key="2">
    <source>
        <dbReference type="EMBL" id="TFK46942.1"/>
    </source>
</evidence>
<protein>
    <submittedName>
        <fullName evidence="2">Uncharacterized protein</fullName>
    </submittedName>
</protein>
<accession>A0A5C3MNH9</accession>